<evidence type="ECO:0000313" key="2">
    <source>
        <dbReference type="EMBL" id="MBG0563749.1"/>
    </source>
</evidence>
<keyword evidence="1" id="KW-0472">Membrane</keyword>
<accession>A0A931C7R8</accession>
<organism evidence="2 3">
    <name type="scientific">Actinoplanes aureus</name>
    <dbReference type="NCBI Taxonomy" id="2792083"/>
    <lineage>
        <taxon>Bacteria</taxon>
        <taxon>Bacillati</taxon>
        <taxon>Actinomycetota</taxon>
        <taxon>Actinomycetes</taxon>
        <taxon>Micromonosporales</taxon>
        <taxon>Micromonosporaceae</taxon>
        <taxon>Actinoplanes</taxon>
    </lineage>
</organism>
<comment type="caution">
    <text evidence="2">The sequence shown here is derived from an EMBL/GenBank/DDBJ whole genome shotgun (WGS) entry which is preliminary data.</text>
</comment>
<sequence>MPKYTIMAAMLGMGSLGFVLGTIANFFDRPHWLEGRPLRTFSLGMVVVSLMTAGGWWLGKWQEGEERRQEAAAVRLKTWREPTFGLVVGYPAAWEDTDEHPIRNGQESILVTAPDRDGTVAAALDVRSPRVGSVVSERRALARDGLRIIGETTMRIFRARVGADPESGRPAPSALTIDCKRFDWTITSEDRTIRGSTVFVPVDGYWFRVDATAPVDSYERYATLFENVLLSVAWT</sequence>
<gene>
    <name evidence="2" type="ORF">I4J89_20090</name>
</gene>
<feature type="transmembrane region" description="Helical" evidence="1">
    <location>
        <begin position="39"/>
        <end position="59"/>
    </location>
</feature>
<keyword evidence="3" id="KW-1185">Reference proteome</keyword>
<evidence type="ECO:0000256" key="1">
    <source>
        <dbReference type="SAM" id="Phobius"/>
    </source>
</evidence>
<name>A0A931C7R8_9ACTN</name>
<reference evidence="2" key="1">
    <citation type="submission" date="2020-11" db="EMBL/GenBank/DDBJ databases">
        <title>Isolation and identification of active actinomycetes.</title>
        <authorList>
            <person name="Sun X."/>
        </authorList>
    </citation>
    <scope>NUCLEOTIDE SEQUENCE</scope>
    <source>
        <strain evidence="2">NEAU-A11</strain>
    </source>
</reference>
<dbReference type="AlphaFoldDB" id="A0A931C7R8"/>
<dbReference type="EMBL" id="JADQTO010000009">
    <property type="protein sequence ID" value="MBG0563749.1"/>
    <property type="molecule type" value="Genomic_DNA"/>
</dbReference>
<keyword evidence="1" id="KW-0812">Transmembrane</keyword>
<feature type="transmembrane region" description="Helical" evidence="1">
    <location>
        <begin position="6"/>
        <end position="27"/>
    </location>
</feature>
<proteinExistence type="predicted"/>
<dbReference type="Proteomes" id="UP000598146">
    <property type="component" value="Unassembled WGS sequence"/>
</dbReference>
<protein>
    <submittedName>
        <fullName evidence="2">Uncharacterized protein</fullName>
    </submittedName>
</protein>
<dbReference type="RefSeq" id="WP_196415541.1">
    <property type="nucleotide sequence ID" value="NZ_JADQTO010000009.1"/>
</dbReference>
<keyword evidence="1" id="KW-1133">Transmembrane helix</keyword>
<evidence type="ECO:0000313" key="3">
    <source>
        <dbReference type="Proteomes" id="UP000598146"/>
    </source>
</evidence>